<feature type="transmembrane region" description="Helical" evidence="1">
    <location>
        <begin position="7"/>
        <end position="33"/>
    </location>
</feature>
<evidence type="ECO:0000256" key="1">
    <source>
        <dbReference type="SAM" id="Phobius"/>
    </source>
</evidence>
<dbReference type="PATRIC" id="fig|1029756.8.peg.1227"/>
<organism evidence="2 3">
    <name type="scientific">Hyphomicrobium nitrativorans NL23</name>
    <dbReference type="NCBI Taxonomy" id="1029756"/>
    <lineage>
        <taxon>Bacteria</taxon>
        <taxon>Pseudomonadati</taxon>
        <taxon>Pseudomonadota</taxon>
        <taxon>Alphaproteobacteria</taxon>
        <taxon>Hyphomicrobiales</taxon>
        <taxon>Hyphomicrobiaceae</taxon>
        <taxon>Hyphomicrobium</taxon>
    </lineage>
</organism>
<keyword evidence="1" id="KW-1133">Transmembrane helix</keyword>
<name>V5SBX1_9HYPH</name>
<keyword evidence="1" id="KW-0812">Transmembrane</keyword>
<proteinExistence type="predicted"/>
<dbReference type="KEGG" id="hni:W911_05845"/>
<keyword evidence="3" id="KW-1185">Reference proteome</keyword>
<protein>
    <submittedName>
        <fullName evidence="2">Uncharacterized protein</fullName>
    </submittedName>
</protein>
<dbReference type="HOGENOM" id="CLU_202480_0_0_5"/>
<gene>
    <name evidence="2" type="ORF">W911_05845</name>
</gene>
<evidence type="ECO:0000313" key="3">
    <source>
        <dbReference type="Proteomes" id="UP000018542"/>
    </source>
</evidence>
<sequence>MVLKAPGILTFMLSVILTVLAIVTYVFGAAIPIISQHEIWVLLVAQFILIFGCIMRGL</sequence>
<dbReference type="RefSeq" id="WP_023786568.1">
    <property type="nucleotide sequence ID" value="NC_022997.1"/>
</dbReference>
<evidence type="ECO:0000313" key="2">
    <source>
        <dbReference type="EMBL" id="AHB48028.1"/>
    </source>
</evidence>
<dbReference type="Proteomes" id="UP000018542">
    <property type="component" value="Chromosome"/>
</dbReference>
<accession>V5SBX1</accession>
<reference evidence="2 3" key="1">
    <citation type="journal article" date="2014" name="Genome Announc.">
        <title>Complete Genome Sequence of Hyphomicrobium nitrativorans Strain NL23, a Denitrifying Bacterium Isolated from Biofilm of a Methanol-Fed Denitrification System Treating Seawater at the Montreal Biodome.</title>
        <authorList>
            <person name="Martineau C."/>
            <person name="Villeneuve C."/>
            <person name="Mauffrey F."/>
            <person name="Villemur R."/>
        </authorList>
    </citation>
    <scope>NUCLEOTIDE SEQUENCE [LARGE SCALE GENOMIC DNA]</scope>
    <source>
        <strain evidence="2">NL23</strain>
    </source>
</reference>
<dbReference type="EMBL" id="CP006912">
    <property type="protein sequence ID" value="AHB48028.1"/>
    <property type="molecule type" value="Genomic_DNA"/>
</dbReference>
<keyword evidence="1" id="KW-0472">Membrane</keyword>
<dbReference type="AlphaFoldDB" id="V5SBX1"/>
<feature type="transmembrane region" description="Helical" evidence="1">
    <location>
        <begin position="39"/>
        <end position="57"/>
    </location>
</feature>